<dbReference type="Proteomes" id="UP001159001">
    <property type="component" value="Unassembled WGS sequence"/>
</dbReference>
<dbReference type="RefSeq" id="WP_053764323.1">
    <property type="nucleotide sequence ID" value="NZ_CP012903.1"/>
</dbReference>
<organism evidence="1">
    <name type="scientific">Providencia rettgeri</name>
    <dbReference type="NCBI Taxonomy" id="587"/>
    <lineage>
        <taxon>Bacteria</taxon>
        <taxon>Pseudomonadati</taxon>
        <taxon>Pseudomonadota</taxon>
        <taxon>Gammaproteobacteria</taxon>
        <taxon>Enterobacterales</taxon>
        <taxon>Morganellaceae</taxon>
        <taxon>Providencia</taxon>
    </lineage>
</organism>
<proteinExistence type="predicted"/>
<geneLocation type="plasmid" evidence="1">
    <name>pNDM15-1091</name>
</geneLocation>
<evidence type="ECO:0000313" key="1">
    <source>
        <dbReference type="EMBL" id="ALV81837.1"/>
    </source>
</evidence>
<reference evidence="1" key="1">
    <citation type="submission" date="2015-10" db="EMBL/GenBank/DDBJ databases">
        <title>Colistin resistant Pseudomonas aeruginosa ST 654 with blaNDM-1 arrives in North America.</title>
        <authorList>
            <person name="Mataseje L.F."/>
            <person name="Peirano G."/>
            <person name="Church D.L."/>
            <person name="Conly J."/>
            <person name="Mulvey M.R."/>
            <person name="Pitout J.D."/>
        </authorList>
    </citation>
    <scope>NUCLEOTIDE SEQUENCE</scope>
    <source>
        <strain evidence="1">N15-01091</strain>
        <plasmid evidence="1">pNDM15-1091</plasmid>
    </source>
</reference>
<dbReference type="EMBL" id="CP012903">
    <property type="protein sequence ID" value="ALV81837.1"/>
    <property type="molecule type" value="Genomic_DNA"/>
</dbReference>
<keyword evidence="1" id="KW-0614">Plasmid</keyword>
<dbReference type="AlphaFoldDB" id="A0A0U3TUH2"/>
<name>A0A0U3TUH2_PRORE</name>
<evidence type="ECO:0000313" key="2">
    <source>
        <dbReference type="EMBL" id="MDI9095122.1"/>
    </source>
</evidence>
<protein>
    <submittedName>
        <fullName evidence="1">Uncharacterized protein</fullName>
    </submittedName>
</protein>
<accession>A0A0U3TUH2</accession>
<gene>
    <name evidence="1" type="ORF">AOY08_100122</name>
    <name evidence="2" type="ORF">OGX73_21155</name>
</gene>
<reference evidence="2" key="2">
    <citation type="submission" date="2022-10" db="EMBL/GenBank/DDBJ databases">
        <title>Bacterial isolates recovered from the One Health project in Brazil.</title>
        <authorList>
            <person name="Valiatti T.B."/>
            <person name="Santos F."/>
            <person name="Cayo R."/>
            <person name="Gales A.C."/>
        </authorList>
    </citation>
    <scope>NUCLEOTIDE SEQUENCE</scope>
    <source>
        <strain evidence="2">PVR188</strain>
    </source>
</reference>
<sequence>MSIHQAIASNIRQYRTIPKGSFLWLDVPGADDLLDSREVKSIPALLERYGPLNEVIVHLDTPEGDFEDEFHFDVTDLKMPPAVPVKSNGAREARDAVIANFGQKRIEHVESLVEFYAGHLLSRFRKSHQYTGPAPKIRTRWHTKTSWGSRNRITISPGYLYRPESNYFGYTFWEYQHVRQSPLIGCFFSLNRLNHVKALVAHELAHFLQFNSRYAVLPELDYATAHGEGWQYIYSITRADLNRYINN</sequence>
<dbReference type="EMBL" id="JAOWIN010000018">
    <property type="protein sequence ID" value="MDI9095122.1"/>
    <property type="molecule type" value="Genomic_DNA"/>
</dbReference>